<dbReference type="Pfam" id="PF01758">
    <property type="entry name" value="SBF"/>
    <property type="match status" value="1"/>
</dbReference>
<dbReference type="AlphaFoldDB" id="H1DG79"/>
<reference evidence="6 7" key="1">
    <citation type="submission" date="2012-01" db="EMBL/GenBank/DDBJ databases">
        <title>The Genome Sequence of Odoribacter laneus YIT 12061.</title>
        <authorList>
            <consortium name="The Broad Institute Genome Sequencing Platform"/>
            <person name="Earl A."/>
            <person name="Ward D."/>
            <person name="Feldgarden M."/>
            <person name="Gevers D."/>
            <person name="Morotomi M."/>
            <person name="Young S.K."/>
            <person name="Zeng Q."/>
            <person name="Gargeya S."/>
            <person name="Fitzgerald M."/>
            <person name="Haas B."/>
            <person name="Abouelleil A."/>
            <person name="Alvarado L."/>
            <person name="Arachchi H.M."/>
            <person name="Berlin A."/>
            <person name="Chapman S.B."/>
            <person name="Gearin G."/>
            <person name="Goldberg J."/>
            <person name="Griggs A."/>
            <person name="Gujja S."/>
            <person name="Hansen M."/>
            <person name="Heiman D."/>
            <person name="Howarth C."/>
            <person name="Larimer J."/>
            <person name="Lui A."/>
            <person name="MacDonald P.J.P."/>
            <person name="McCowen C."/>
            <person name="Montmayeur A."/>
            <person name="Murphy C."/>
            <person name="Neiman D."/>
            <person name="Pearson M."/>
            <person name="Priest M."/>
            <person name="Roberts A."/>
            <person name="Saif S."/>
            <person name="Shea T."/>
            <person name="Sisk P."/>
            <person name="Stolte C."/>
            <person name="Sykes S."/>
            <person name="Wortman J."/>
            <person name="Nusbaum C."/>
            <person name="Birren B."/>
        </authorList>
    </citation>
    <scope>NUCLEOTIDE SEQUENCE [LARGE SCALE GENOMIC DNA]</scope>
    <source>
        <strain evidence="6 7">YIT 12061</strain>
    </source>
</reference>
<evidence type="ECO:0000256" key="3">
    <source>
        <dbReference type="ARBA" id="ARBA00022989"/>
    </source>
</evidence>
<evidence type="ECO:0000313" key="6">
    <source>
        <dbReference type="EMBL" id="EHP48191.1"/>
    </source>
</evidence>
<feature type="transmembrane region" description="Helical" evidence="5">
    <location>
        <begin position="259"/>
        <end position="278"/>
    </location>
</feature>
<feature type="transmembrane region" description="Helical" evidence="5">
    <location>
        <begin position="173"/>
        <end position="190"/>
    </location>
</feature>
<sequence>MMNPIFIVLPILTLLMFELGLELNIRDFTLFRYRPRPVIAGLIGQIILLPLLAILLGSLFHLDALFFIGLLLIACSPGGSSSNIFSMLAQGDVALSVSLTALSSVITLFTIPLILGWATQMTGSHTGTFIQLPIGALVMQNLILTLLPIGLGLLFKAKFPEKAEKIKRKLHQISFPALLLLAGVFFIQHYKTIAAHIGQLGICIILLIALAMFSGILLSRLMHLQRREKRTIVIEIGMQNAAQGIAIASSPLIFNNSTIAIPSILYALFMNLILLTYIKTVKK</sequence>
<dbReference type="InterPro" id="IPR038770">
    <property type="entry name" value="Na+/solute_symporter_sf"/>
</dbReference>
<comment type="caution">
    <text evidence="6">The sequence shown here is derived from an EMBL/GenBank/DDBJ whole genome shotgun (WGS) entry which is preliminary data.</text>
</comment>
<name>H1DG79_9BACT</name>
<evidence type="ECO:0000256" key="2">
    <source>
        <dbReference type="ARBA" id="ARBA00022692"/>
    </source>
</evidence>
<evidence type="ECO:0000256" key="1">
    <source>
        <dbReference type="ARBA" id="ARBA00004141"/>
    </source>
</evidence>
<dbReference type="PATRIC" id="fig|742817.3.peg.1343"/>
<keyword evidence="2 5" id="KW-0812">Transmembrane</keyword>
<dbReference type="Proteomes" id="UP000004892">
    <property type="component" value="Unassembled WGS sequence"/>
</dbReference>
<comment type="subcellular location">
    <subcellularLocation>
        <location evidence="1">Membrane</location>
        <topology evidence="1">Multi-pass membrane protein</topology>
    </subcellularLocation>
</comment>
<evidence type="ECO:0000313" key="7">
    <source>
        <dbReference type="Proteomes" id="UP000004892"/>
    </source>
</evidence>
<dbReference type="HOGENOM" id="CLU_034788_1_1_10"/>
<dbReference type="EMBL" id="ADMC01000018">
    <property type="protein sequence ID" value="EHP48191.1"/>
    <property type="molecule type" value="Genomic_DNA"/>
</dbReference>
<dbReference type="GO" id="GO:0016020">
    <property type="term" value="C:membrane"/>
    <property type="evidence" value="ECO:0007669"/>
    <property type="project" value="UniProtKB-SubCell"/>
</dbReference>
<organism evidence="6 7">
    <name type="scientific">Odoribacter laneus YIT 12061</name>
    <dbReference type="NCBI Taxonomy" id="742817"/>
    <lineage>
        <taxon>Bacteria</taxon>
        <taxon>Pseudomonadati</taxon>
        <taxon>Bacteroidota</taxon>
        <taxon>Bacteroidia</taxon>
        <taxon>Bacteroidales</taxon>
        <taxon>Odoribacteraceae</taxon>
        <taxon>Odoribacter</taxon>
    </lineage>
</organism>
<accession>H1DG79</accession>
<dbReference type="PANTHER" id="PTHR10361:SF24">
    <property type="entry name" value="P3 PROTEIN"/>
    <property type="match status" value="1"/>
</dbReference>
<keyword evidence="4 5" id="KW-0472">Membrane</keyword>
<feature type="transmembrane region" description="Helical" evidence="5">
    <location>
        <begin position="6"/>
        <end position="25"/>
    </location>
</feature>
<protein>
    <recommendedName>
        <fullName evidence="8">Bile acid transporter</fullName>
    </recommendedName>
</protein>
<feature type="transmembrane region" description="Helical" evidence="5">
    <location>
        <begin position="196"/>
        <end position="219"/>
    </location>
</feature>
<dbReference type="InterPro" id="IPR004710">
    <property type="entry name" value="Bilac:Na_transpt"/>
</dbReference>
<feature type="transmembrane region" description="Helical" evidence="5">
    <location>
        <begin position="66"/>
        <end position="86"/>
    </location>
</feature>
<gene>
    <name evidence="6" type="ORF">HMPREF9449_01265</name>
</gene>
<evidence type="ECO:0000256" key="5">
    <source>
        <dbReference type="SAM" id="Phobius"/>
    </source>
</evidence>
<feature type="transmembrane region" description="Helical" evidence="5">
    <location>
        <begin position="231"/>
        <end position="253"/>
    </location>
</feature>
<evidence type="ECO:0008006" key="8">
    <source>
        <dbReference type="Google" id="ProtNLM"/>
    </source>
</evidence>
<dbReference type="Gene3D" id="1.20.1530.20">
    <property type="match status" value="1"/>
</dbReference>
<dbReference type="InterPro" id="IPR002657">
    <property type="entry name" value="BilAc:Na_symport/Acr3"/>
</dbReference>
<feature type="transmembrane region" description="Helical" evidence="5">
    <location>
        <begin position="93"/>
        <end position="118"/>
    </location>
</feature>
<feature type="transmembrane region" description="Helical" evidence="5">
    <location>
        <begin position="37"/>
        <end position="60"/>
    </location>
</feature>
<evidence type="ECO:0000256" key="4">
    <source>
        <dbReference type="ARBA" id="ARBA00023136"/>
    </source>
</evidence>
<keyword evidence="7" id="KW-1185">Reference proteome</keyword>
<dbReference type="eggNOG" id="COG0385">
    <property type="taxonomic scope" value="Bacteria"/>
</dbReference>
<dbReference type="PANTHER" id="PTHR10361">
    <property type="entry name" value="SODIUM-BILE ACID COTRANSPORTER"/>
    <property type="match status" value="1"/>
</dbReference>
<feature type="transmembrane region" description="Helical" evidence="5">
    <location>
        <begin position="130"/>
        <end position="153"/>
    </location>
</feature>
<proteinExistence type="predicted"/>
<keyword evidence="3 5" id="KW-1133">Transmembrane helix</keyword>